<dbReference type="Gene3D" id="3.30.160.60">
    <property type="entry name" value="Classic Zinc Finger"/>
    <property type="match status" value="3"/>
</dbReference>
<comment type="caution">
    <text evidence="7">The sequence shown here is derived from an EMBL/GenBank/DDBJ whole genome shotgun (WGS) entry which is preliminary data.</text>
</comment>
<name>A0ABR3AM49_PHYBL</name>
<evidence type="ECO:0000259" key="6">
    <source>
        <dbReference type="PROSITE" id="PS50157"/>
    </source>
</evidence>
<protein>
    <recommendedName>
        <fullName evidence="6">C2H2-type domain-containing protein</fullName>
    </recommendedName>
</protein>
<dbReference type="SUPFAM" id="SSF57667">
    <property type="entry name" value="beta-beta-alpha zinc fingers"/>
    <property type="match status" value="3"/>
</dbReference>
<keyword evidence="1" id="KW-0479">Metal-binding</keyword>
<dbReference type="PROSITE" id="PS50157">
    <property type="entry name" value="ZINC_FINGER_C2H2_2"/>
    <property type="match status" value="3"/>
</dbReference>
<evidence type="ECO:0000256" key="5">
    <source>
        <dbReference type="SAM" id="MobiDB-lite"/>
    </source>
</evidence>
<dbReference type="PANTHER" id="PTHR23235">
    <property type="entry name" value="KRUEPPEL-LIKE TRANSCRIPTION FACTOR"/>
    <property type="match status" value="1"/>
</dbReference>
<reference evidence="7 8" key="1">
    <citation type="submission" date="2024-04" db="EMBL/GenBank/DDBJ databases">
        <title>Symmetric and asymmetric DNA N6-adenine methylation regulates different biological responses in Mucorales.</title>
        <authorList>
            <consortium name="Lawrence Berkeley National Laboratory"/>
            <person name="Lax C."/>
            <person name="Mondo S.J."/>
            <person name="Osorio-Concepcion M."/>
            <person name="Muszewska A."/>
            <person name="Corrochano-Luque M."/>
            <person name="Gutierrez G."/>
            <person name="Riley R."/>
            <person name="Lipzen A."/>
            <person name="Guo J."/>
            <person name="Hundley H."/>
            <person name="Amirebrahimi M."/>
            <person name="Ng V."/>
            <person name="Lorenzo-Gutierrez D."/>
            <person name="Binder U."/>
            <person name="Yang J."/>
            <person name="Song Y."/>
            <person name="Canovas D."/>
            <person name="Navarro E."/>
            <person name="Freitag M."/>
            <person name="Gabaldon T."/>
            <person name="Grigoriev I.V."/>
            <person name="Corrochano L.M."/>
            <person name="Nicolas F.E."/>
            <person name="Garre V."/>
        </authorList>
    </citation>
    <scope>NUCLEOTIDE SEQUENCE [LARGE SCALE GENOMIC DNA]</scope>
    <source>
        <strain evidence="7 8">L51</strain>
    </source>
</reference>
<dbReference type="InterPro" id="IPR036236">
    <property type="entry name" value="Znf_C2H2_sf"/>
</dbReference>
<keyword evidence="8" id="KW-1185">Reference proteome</keyword>
<evidence type="ECO:0000256" key="2">
    <source>
        <dbReference type="ARBA" id="ARBA00022771"/>
    </source>
</evidence>
<evidence type="ECO:0000313" key="7">
    <source>
        <dbReference type="EMBL" id="KAL0077337.1"/>
    </source>
</evidence>
<dbReference type="InterPro" id="IPR013087">
    <property type="entry name" value="Znf_C2H2_type"/>
</dbReference>
<feature type="domain" description="C2H2-type" evidence="6">
    <location>
        <begin position="318"/>
        <end position="345"/>
    </location>
</feature>
<accession>A0ABR3AM49</accession>
<dbReference type="Proteomes" id="UP001448207">
    <property type="component" value="Unassembled WGS sequence"/>
</dbReference>
<dbReference type="Pfam" id="PF00096">
    <property type="entry name" value="zf-C2H2"/>
    <property type="match status" value="1"/>
</dbReference>
<evidence type="ECO:0000256" key="1">
    <source>
        <dbReference type="ARBA" id="ARBA00022723"/>
    </source>
</evidence>
<organism evidence="7 8">
    <name type="scientific">Phycomyces blakesleeanus</name>
    <dbReference type="NCBI Taxonomy" id="4837"/>
    <lineage>
        <taxon>Eukaryota</taxon>
        <taxon>Fungi</taxon>
        <taxon>Fungi incertae sedis</taxon>
        <taxon>Mucoromycota</taxon>
        <taxon>Mucoromycotina</taxon>
        <taxon>Mucoromycetes</taxon>
        <taxon>Mucorales</taxon>
        <taxon>Phycomycetaceae</taxon>
        <taxon>Phycomyces</taxon>
    </lineage>
</organism>
<dbReference type="PROSITE" id="PS00028">
    <property type="entry name" value="ZINC_FINGER_C2H2_1"/>
    <property type="match status" value="2"/>
</dbReference>
<feature type="domain" description="C2H2-type" evidence="6">
    <location>
        <begin position="376"/>
        <end position="404"/>
    </location>
</feature>
<feature type="domain" description="C2H2-type" evidence="6">
    <location>
        <begin position="346"/>
        <end position="375"/>
    </location>
</feature>
<dbReference type="PANTHER" id="PTHR23235:SF120">
    <property type="entry name" value="KRUPPEL-LIKE FACTOR 15"/>
    <property type="match status" value="1"/>
</dbReference>
<dbReference type="SMART" id="SM00355">
    <property type="entry name" value="ZnF_C2H2"/>
    <property type="match status" value="3"/>
</dbReference>
<sequence>MPNSQQLSATYNMISEISSFQSQLNQVPSYSPFVAPGSLCLGQPNEEDHGMWGTESDLNWSFSQESKLNCAYEQQTSLPPTPRVDNDLMSQSSMMHGLSVDFSGWSVQDQRSYERDLEEMYCRQQQEIIQFQQQWRANIAERQMSTPHIQIAQPLGGGGVPFNFDSTHTNFLPTTTTSTTTPTTTTVETAPTTNNTASANTATIGQFGHEQVQVPNWTDFLSGMDTGKEKVFSKDTIQNFSYSPTIYTNSNININNIQDNHNHNSHNINMNMNMNMNINTTSNTNTNNCLAKIDTRKIASDKHLKCKSEEKPAPAFGFKCEVCEKPFDRRYNLSSHMRTHTNERPFACRHPGCTWKFARTHDLKRHSGQHSDFKPHACPSCPKRFARGDALKRHWKVDKICKQPASMIKKRK</sequence>
<keyword evidence="3" id="KW-0862">Zinc</keyword>
<evidence type="ECO:0000313" key="8">
    <source>
        <dbReference type="Proteomes" id="UP001448207"/>
    </source>
</evidence>
<evidence type="ECO:0000256" key="3">
    <source>
        <dbReference type="ARBA" id="ARBA00022833"/>
    </source>
</evidence>
<evidence type="ECO:0000256" key="4">
    <source>
        <dbReference type="PROSITE-ProRule" id="PRU00042"/>
    </source>
</evidence>
<proteinExistence type="predicted"/>
<feature type="region of interest" description="Disordered" evidence="5">
    <location>
        <begin position="171"/>
        <end position="196"/>
    </location>
</feature>
<dbReference type="EMBL" id="JBCLYO010000028">
    <property type="protein sequence ID" value="KAL0077337.1"/>
    <property type="molecule type" value="Genomic_DNA"/>
</dbReference>
<gene>
    <name evidence="7" type="ORF">J3Q64DRAFT_1769046</name>
</gene>
<keyword evidence="2 4" id="KW-0863">Zinc-finger</keyword>